<dbReference type="Proteomes" id="UP000234473">
    <property type="component" value="Unassembled WGS sequence"/>
</dbReference>
<reference evidence="1 2" key="1">
    <citation type="submission" date="2017-11" db="EMBL/GenBank/DDBJ databases">
        <authorList>
            <person name="Han C.G."/>
        </authorList>
    </citation>
    <scope>NUCLEOTIDE SEQUENCE [LARGE SCALE GENOMIC DNA]</scope>
    <source>
        <strain evidence="1 2">A5</strain>
    </source>
</reference>
<sequence length="38" mass="4248">APCPTQCISLVPVATTPETWKWDLHAIPVRNIPVEQHV</sequence>
<dbReference type="EMBL" id="PICB01001833">
    <property type="protein sequence ID" value="PLP40529.1"/>
    <property type="molecule type" value="Genomic_DNA"/>
</dbReference>
<evidence type="ECO:0000313" key="2">
    <source>
        <dbReference type="Proteomes" id="UP000234473"/>
    </source>
</evidence>
<accession>A0A2N5A8X9</accession>
<gene>
    <name evidence="1" type="ORF">CWM98_26925</name>
</gene>
<name>A0A2N5A8X9_KLEVA</name>
<feature type="non-terminal residue" evidence="1">
    <location>
        <position position="1"/>
    </location>
</feature>
<dbReference type="AlphaFoldDB" id="A0A2N5A8X9"/>
<protein>
    <submittedName>
        <fullName evidence="1">Electron transport complex subunit RsxB</fullName>
    </submittedName>
</protein>
<comment type="caution">
    <text evidence="1">The sequence shown here is derived from an EMBL/GenBank/DDBJ whole genome shotgun (WGS) entry which is preliminary data.</text>
</comment>
<reference evidence="1 2" key="2">
    <citation type="submission" date="2018-01" db="EMBL/GenBank/DDBJ databases">
        <title>Genomic study of Klebsiella pneumoniae.</title>
        <authorList>
            <person name="Yang Y."/>
            <person name="Bicalho R."/>
        </authorList>
    </citation>
    <scope>NUCLEOTIDE SEQUENCE [LARGE SCALE GENOMIC DNA]</scope>
    <source>
        <strain evidence="1 2">A5</strain>
    </source>
</reference>
<proteinExistence type="predicted"/>
<evidence type="ECO:0000313" key="1">
    <source>
        <dbReference type="EMBL" id="PLP40529.1"/>
    </source>
</evidence>
<organism evidence="1 2">
    <name type="scientific">Klebsiella variicola</name>
    <dbReference type="NCBI Taxonomy" id="244366"/>
    <lineage>
        <taxon>Bacteria</taxon>
        <taxon>Pseudomonadati</taxon>
        <taxon>Pseudomonadota</taxon>
        <taxon>Gammaproteobacteria</taxon>
        <taxon>Enterobacterales</taxon>
        <taxon>Enterobacteriaceae</taxon>
        <taxon>Klebsiella/Raoultella group</taxon>
        <taxon>Klebsiella</taxon>
        <taxon>Klebsiella pneumoniae complex</taxon>
    </lineage>
</organism>